<keyword evidence="2" id="KW-1185">Reference proteome</keyword>
<dbReference type="Proteomes" id="UP000821845">
    <property type="component" value="Chromosome 2"/>
</dbReference>
<gene>
    <name evidence="1" type="ORF">HPB50_022838</name>
</gene>
<accession>A0ACB7T0W8</accession>
<comment type="caution">
    <text evidence="1">The sequence shown here is derived from an EMBL/GenBank/DDBJ whole genome shotgun (WGS) entry which is preliminary data.</text>
</comment>
<sequence>MDDVQQRVPSARSDSSARTPQQQDRPPLSDEQISEFREAFTLYDKDGSGCIRASDLGTVMRSLGYQEGLRASGCARPDTCDRDGQVRLRTRHLEANTLRPGRMDDVQQRVPSARSDSSARTPQQQDRPPLSDEQISEFREAFTLYDKDGSGCIRASDLGTVMRSLGYQPTEAQVAVRERCL</sequence>
<organism evidence="1 2">
    <name type="scientific">Hyalomma asiaticum</name>
    <name type="common">Tick</name>
    <dbReference type="NCBI Taxonomy" id="266040"/>
    <lineage>
        <taxon>Eukaryota</taxon>
        <taxon>Metazoa</taxon>
        <taxon>Ecdysozoa</taxon>
        <taxon>Arthropoda</taxon>
        <taxon>Chelicerata</taxon>
        <taxon>Arachnida</taxon>
        <taxon>Acari</taxon>
        <taxon>Parasitiformes</taxon>
        <taxon>Ixodida</taxon>
        <taxon>Ixodoidea</taxon>
        <taxon>Ixodidae</taxon>
        <taxon>Hyalomminae</taxon>
        <taxon>Hyalomma</taxon>
    </lineage>
</organism>
<protein>
    <submittedName>
        <fullName evidence="1">Uncharacterized protein</fullName>
    </submittedName>
</protein>
<evidence type="ECO:0000313" key="2">
    <source>
        <dbReference type="Proteomes" id="UP000821845"/>
    </source>
</evidence>
<name>A0ACB7T0W8_HYAAI</name>
<reference evidence="1" key="1">
    <citation type="submission" date="2020-05" db="EMBL/GenBank/DDBJ databases">
        <title>Large-scale comparative analyses of tick genomes elucidate their genetic diversity and vector capacities.</title>
        <authorList>
            <person name="Jia N."/>
            <person name="Wang J."/>
            <person name="Shi W."/>
            <person name="Du L."/>
            <person name="Sun Y."/>
            <person name="Zhan W."/>
            <person name="Jiang J."/>
            <person name="Wang Q."/>
            <person name="Zhang B."/>
            <person name="Ji P."/>
            <person name="Sakyi L.B."/>
            <person name="Cui X."/>
            <person name="Yuan T."/>
            <person name="Jiang B."/>
            <person name="Yang W."/>
            <person name="Lam T.T.-Y."/>
            <person name="Chang Q."/>
            <person name="Ding S."/>
            <person name="Wang X."/>
            <person name="Zhu J."/>
            <person name="Ruan X."/>
            <person name="Zhao L."/>
            <person name="Wei J."/>
            <person name="Que T."/>
            <person name="Du C."/>
            <person name="Cheng J."/>
            <person name="Dai P."/>
            <person name="Han X."/>
            <person name="Huang E."/>
            <person name="Gao Y."/>
            <person name="Liu J."/>
            <person name="Shao H."/>
            <person name="Ye R."/>
            <person name="Li L."/>
            <person name="Wei W."/>
            <person name="Wang X."/>
            <person name="Wang C."/>
            <person name="Yang T."/>
            <person name="Huo Q."/>
            <person name="Li W."/>
            <person name="Guo W."/>
            <person name="Chen H."/>
            <person name="Zhou L."/>
            <person name="Ni X."/>
            <person name="Tian J."/>
            <person name="Zhou Y."/>
            <person name="Sheng Y."/>
            <person name="Liu T."/>
            <person name="Pan Y."/>
            <person name="Xia L."/>
            <person name="Li J."/>
            <person name="Zhao F."/>
            <person name="Cao W."/>
        </authorList>
    </citation>
    <scope>NUCLEOTIDE SEQUENCE</scope>
    <source>
        <tissue evidence="1">Larvae</tissue>
    </source>
</reference>
<dbReference type="EMBL" id="CM023482">
    <property type="protein sequence ID" value="KAH6939957.1"/>
    <property type="molecule type" value="Genomic_DNA"/>
</dbReference>
<proteinExistence type="predicted"/>
<evidence type="ECO:0000313" key="1">
    <source>
        <dbReference type="EMBL" id="KAH6939957.1"/>
    </source>
</evidence>